<evidence type="ECO:0000313" key="2">
    <source>
        <dbReference type="Proteomes" id="UP000019330"/>
    </source>
</evidence>
<accession>W5T1N2</accession>
<sequence length="359" mass="40741">MYLYSVACMSVKWRIFVKLSSIKLMLILLTSILISCNVSEESTTGARDVFGSNSHDQQDDPISKLLNSFGLTSRERKAIGSLKDALINLKAVSFMTNEELKMYTYDQFYNLLTGFGKVFTKKIAGDIATIFETIDRVIKLIPIIKYDYERDKLSGLDLFKDAKISLKMLCDVPEDAHDNFNDHIADVKSGFEELYYCVNKSITIFNSDLFTKEEQRAIDCLRYMLDTNYLALKSLDIRNGVYGFFRRAVLDLLLSYPGGLTGLKGDLSPLVDTVDKFFEAQAAIEAIKTDDAKRKNLQVKLNSESVDYIFRSKDLFIEPSSGVVKFTRNEFTSKAFVDLCREFAVKFTQIKQKASGDKS</sequence>
<organism evidence="1">
    <name type="scientific">Borrelia coriaceae ATCC 43381</name>
    <dbReference type="NCBI Taxonomy" id="1408429"/>
    <lineage>
        <taxon>Bacteria</taxon>
        <taxon>Pseudomonadati</taxon>
        <taxon>Spirochaetota</taxon>
        <taxon>Spirochaetia</taxon>
        <taxon>Spirochaetales</taxon>
        <taxon>Borreliaceae</taxon>
        <taxon>Borrelia</taxon>
    </lineage>
</organism>
<proteinExistence type="predicted"/>
<dbReference type="HOGENOM" id="CLU_020855_0_0_12"/>
<name>W5T1N2_9SPIR</name>
<dbReference type="Proteomes" id="UP000019330">
    <property type="component" value="Plasmid unnamed"/>
</dbReference>
<keyword evidence="2" id="KW-1185">Reference proteome</keyword>
<dbReference type="AlphaFoldDB" id="W5T1N2"/>
<dbReference type="NCBIfam" id="NF047534">
    <property type="entry name" value="lipo_BTA121_dup"/>
    <property type="match status" value="1"/>
</dbReference>
<reference evidence="1" key="1">
    <citation type="submission" date="2013-04" db="EMBL/GenBank/DDBJ databases">
        <title>Comparative Genomics of Relapsing Fever Spirochetes.</title>
        <authorList>
            <person name="Schwan T.G."/>
            <person name="Raffel S.J."/>
            <person name="Porcella S.F."/>
            <person name="Martens C.A."/>
            <person name="Bruno D.P."/>
            <person name="Ricklefs S.M."/>
            <person name="Barbian K.B."/>
        </authorList>
    </citation>
    <scope>NUCLEOTIDE SEQUENCE</scope>
    <source>
        <strain evidence="1">Co53</strain>
        <plasmid evidence="1">unnamed</plasmid>
    </source>
</reference>
<gene>
    <name evidence="1" type="ORF">BCO_0900038</name>
</gene>
<protein>
    <submittedName>
        <fullName evidence="1">Uncharacterized protein</fullName>
    </submittedName>
</protein>
<geneLocation type="plasmid" evidence="1 2">
    <name>unnamed</name>
</geneLocation>
<keyword evidence="1" id="KW-0614">Plasmid</keyword>
<dbReference type="EMBL" id="CP005746">
    <property type="protein sequence ID" value="AHH11176.1"/>
    <property type="molecule type" value="Genomic_DNA"/>
</dbReference>
<evidence type="ECO:0000313" key="1">
    <source>
        <dbReference type="EMBL" id="AHH11176.1"/>
    </source>
</evidence>